<evidence type="ECO:0000313" key="3">
    <source>
        <dbReference type="Proteomes" id="UP000327013"/>
    </source>
</evidence>
<dbReference type="PANTHER" id="PTHR34223:SF51">
    <property type="entry name" value="OS06G0556300 PROTEIN"/>
    <property type="match status" value="1"/>
</dbReference>
<protein>
    <recommendedName>
        <fullName evidence="1">F-box domain-containing protein</fullName>
    </recommendedName>
</protein>
<dbReference type="Proteomes" id="UP000327013">
    <property type="component" value="Chromosome 4"/>
</dbReference>
<dbReference type="SUPFAM" id="SSF52047">
    <property type="entry name" value="RNI-like"/>
    <property type="match status" value="1"/>
</dbReference>
<proteinExistence type="predicted"/>
<accession>A0A660KYK2</accession>
<dbReference type="InterPro" id="IPR001810">
    <property type="entry name" value="F-box_dom"/>
</dbReference>
<dbReference type="InterPro" id="IPR036047">
    <property type="entry name" value="F-box-like_dom_sf"/>
</dbReference>
<organism evidence="2 3">
    <name type="scientific">Carpinus fangiana</name>
    <dbReference type="NCBI Taxonomy" id="176857"/>
    <lineage>
        <taxon>Eukaryota</taxon>
        <taxon>Viridiplantae</taxon>
        <taxon>Streptophyta</taxon>
        <taxon>Embryophyta</taxon>
        <taxon>Tracheophyta</taxon>
        <taxon>Spermatophyta</taxon>
        <taxon>Magnoliopsida</taxon>
        <taxon>eudicotyledons</taxon>
        <taxon>Gunneridae</taxon>
        <taxon>Pentapetalae</taxon>
        <taxon>rosids</taxon>
        <taxon>fabids</taxon>
        <taxon>Fagales</taxon>
        <taxon>Betulaceae</taxon>
        <taxon>Carpinus</taxon>
    </lineage>
</organism>
<gene>
    <name evidence="2" type="ORF">FH972_011831</name>
</gene>
<dbReference type="OrthoDB" id="594804at2759"/>
<dbReference type="SUPFAM" id="SSF81383">
    <property type="entry name" value="F-box domain"/>
    <property type="match status" value="1"/>
</dbReference>
<feature type="domain" description="F-box" evidence="1">
    <location>
        <begin position="16"/>
        <end position="64"/>
    </location>
</feature>
<evidence type="ECO:0000259" key="1">
    <source>
        <dbReference type="PROSITE" id="PS50181"/>
    </source>
</evidence>
<reference evidence="2 3" key="1">
    <citation type="submission" date="2019-06" db="EMBL/GenBank/DDBJ databases">
        <title>A chromosomal-level reference genome of Carpinus fangiana (Coryloideae, Betulaceae).</title>
        <authorList>
            <person name="Yang X."/>
            <person name="Wang Z."/>
            <person name="Zhang L."/>
            <person name="Hao G."/>
            <person name="Liu J."/>
            <person name="Yang Y."/>
        </authorList>
    </citation>
    <scope>NUCLEOTIDE SEQUENCE [LARGE SCALE GENOMIC DNA]</scope>
    <source>
        <strain evidence="2">Cfa_2016G</strain>
        <tissue evidence="2">Leaf</tissue>
    </source>
</reference>
<dbReference type="EMBL" id="CM017324">
    <property type="protein sequence ID" value="KAE8039419.1"/>
    <property type="molecule type" value="Genomic_DNA"/>
</dbReference>
<dbReference type="CDD" id="cd09917">
    <property type="entry name" value="F-box_SF"/>
    <property type="match status" value="1"/>
</dbReference>
<sequence length="303" mass="34155">MERPRTKQINCGGGGDDRFSDLPDEVVYDILCLLKMRDHARLMVVSKRCRELCISNPNLDLNNIVKKSSLSCLNNFVDRLINQRCGHGVKTERLHLCWSFEGSVDEDQERRRVNTWLQDLGDVAKVYLRFIQCSHRLLDPDQPALALALPLCNSTSSVVVDAGDAFLILPSSPSSYLATKLKILILYSVRIQKECNFGELLSSFKSLETLKLNEISGIKRMSLSSSTSNIEILSIASRGPDHICDIEIQQLHKLRDLDLVLFGTTNERLINEFGRRAFIYDGRLAISKPRVYSSTKTSNCGAF</sequence>
<dbReference type="AlphaFoldDB" id="A0A660KYK2"/>
<keyword evidence="3" id="KW-1185">Reference proteome</keyword>
<dbReference type="PROSITE" id="PS50181">
    <property type="entry name" value="FBOX"/>
    <property type="match status" value="1"/>
</dbReference>
<dbReference type="PANTHER" id="PTHR34223">
    <property type="entry name" value="OS11G0201299 PROTEIN"/>
    <property type="match status" value="1"/>
</dbReference>
<name>A0A660KYK2_9ROSI</name>
<evidence type="ECO:0000313" key="2">
    <source>
        <dbReference type="EMBL" id="KAE8039419.1"/>
    </source>
</evidence>
<dbReference type="InterPro" id="IPR053197">
    <property type="entry name" value="F-box_SCFL_complex_component"/>
</dbReference>
<dbReference type="Pfam" id="PF00646">
    <property type="entry name" value="F-box"/>
    <property type="match status" value="1"/>
</dbReference>
<dbReference type="Gene3D" id="1.20.1280.50">
    <property type="match status" value="1"/>
</dbReference>